<name>A0A6A1VH80_9ROSI</name>
<comment type="caution">
    <text evidence="1">The sequence shown here is derived from an EMBL/GenBank/DDBJ whole genome shotgun (WGS) entry which is preliminary data.</text>
</comment>
<dbReference type="OrthoDB" id="1918565at2759"/>
<evidence type="ECO:0000313" key="2">
    <source>
        <dbReference type="Proteomes" id="UP000516437"/>
    </source>
</evidence>
<organism evidence="1 2">
    <name type="scientific">Morella rubra</name>
    <name type="common">Chinese bayberry</name>
    <dbReference type="NCBI Taxonomy" id="262757"/>
    <lineage>
        <taxon>Eukaryota</taxon>
        <taxon>Viridiplantae</taxon>
        <taxon>Streptophyta</taxon>
        <taxon>Embryophyta</taxon>
        <taxon>Tracheophyta</taxon>
        <taxon>Spermatophyta</taxon>
        <taxon>Magnoliopsida</taxon>
        <taxon>eudicotyledons</taxon>
        <taxon>Gunneridae</taxon>
        <taxon>Pentapetalae</taxon>
        <taxon>rosids</taxon>
        <taxon>fabids</taxon>
        <taxon>Fagales</taxon>
        <taxon>Myricaceae</taxon>
        <taxon>Morella</taxon>
    </lineage>
</organism>
<keyword evidence="2" id="KW-1185">Reference proteome</keyword>
<dbReference type="PANTHER" id="PTHR32278">
    <property type="entry name" value="F-BOX DOMAIN-CONTAINING PROTEIN"/>
    <property type="match status" value="1"/>
</dbReference>
<dbReference type="EMBL" id="RXIC02000023">
    <property type="protein sequence ID" value="KAB1212094.1"/>
    <property type="molecule type" value="Genomic_DNA"/>
</dbReference>
<dbReference type="AlphaFoldDB" id="A0A6A1VH80"/>
<evidence type="ECO:0000313" key="1">
    <source>
        <dbReference type="EMBL" id="KAB1212094.1"/>
    </source>
</evidence>
<dbReference type="PANTHER" id="PTHR32278:SF136">
    <property type="entry name" value="F-BOX PROTEIN PP2-B10-LIKE"/>
    <property type="match status" value="1"/>
</dbReference>
<dbReference type="Proteomes" id="UP000516437">
    <property type="component" value="Chromosome 5"/>
</dbReference>
<accession>A0A6A1VH80</accession>
<dbReference type="Pfam" id="PF14299">
    <property type="entry name" value="PP2"/>
    <property type="match status" value="1"/>
</dbReference>
<dbReference type="InterPro" id="IPR025886">
    <property type="entry name" value="PP2-like"/>
</dbReference>
<sequence length="164" mass="18825">MMFTVVEQSFAIDKLNEKKCYMLGKFAEVARKQADSRRQILFGDEIETQILSPNTTSGTYFVYTMGYTAFNLEHPVKLSLRSGNEMEGNASIGYLLQAKWYTVPLRPKGRRTHCGKDNWLEIKIGEFFNGEDDGVVEMRLWENEHGGWNNGLVVHGIELRPKDK</sequence>
<proteinExistence type="predicted"/>
<reference evidence="1 2" key="1">
    <citation type="journal article" date="2019" name="Plant Biotechnol. J.">
        <title>The red bayberry genome and genetic basis of sex determination.</title>
        <authorList>
            <person name="Jia H.M."/>
            <person name="Jia H.J."/>
            <person name="Cai Q.L."/>
            <person name="Wang Y."/>
            <person name="Zhao H.B."/>
            <person name="Yang W.F."/>
            <person name="Wang G.Y."/>
            <person name="Li Y.H."/>
            <person name="Zhan D.L."/>
            <person name="Shen Y.T."/>
            <person name="Niu Q.F."/>
            <person name="Chang L."/>
            <person name="Qiu J."/>
            <person name="Zhao L."/>
            <person name="Xie H.B."/>
            <person name="Fu W.Y."/>
            <person name="Jin J."/>
            <person name="Li X.W."/>
            <person name="Jiao Y."/>
            <person name="Zhou C.C."/>
            <person name="Tu T."/>
            <person name="Chai C.Y."/>
            <person name="Gao J.L."/>
            <person name="Fan L.J."/>
            <person name="van de Weg E."/>
            <person name="Wang J.Y."/>
            <person name="Gao Z.S."/>
        </authorList>
    </citation>
    <scope>NUCLEOTIDE SEQUENCE [LARGE SCALE GENOMIC DNA]</scope>
    <source>
        <tissue evidence="1">Leaves</tissue>
    </source>
</reference>
<protein>
    <submittedName>
        <fullName evidence="1">Putative F-box protein PP2-B12</fullName>
    </submittedName>
</protein>
<gene>
    <name evidence="1" type="ORF">CJ030_MR5G001794</name>
</gene>